<gene>
    <name evidence="12" type="ORF">BLA29_001983</name>
</gene>
<name>A0A1Y3AYG7_EURMA</name>
<dbReference type="InterPro" id="IPR011778">
    <property type="entry name" value="Hydantoinase/dihydroPyrase"/>
</dbReference>
<dbReference type="NCBIfam" id="TIGR02033">
    <property type="entry name" value="D-hydantoinase"/>
    <property type="match status" value="1"/>
</dbReference>
<feature type="domain" description="Amidohydrolase-related" evidence="11">
    <location>
        <begin position="93"/>
        <end position="482"/>
    </location>
</feature>
<evidence type="ECO:0000256" key="1">
    <source>
        <dbReference type="ARBA" id="ARBA00001947"/>
    </source>
</evidence>
<keyword evidence="13" id="KW-1185">Reference proteome</keyword>
<feature type="modified residue" description="N6-carboxylysine" evidence="9">
    <location>
        <position position="195"/>
    </location>
</feature>
<comment type="caution">
    <text evidence="12">The sequence shown here is derived from an EMBL/GenBank/DDBJ whole genome shotgun (WGS) entry which is preliminary data.</text>
</comment>
<evidence type="ECO:0000256" key="6">
    <source>
        <dbReference type="ARBA" id="ARBA00022833"/>
    </source>
</evidence>
<dbReference type="FunFam" id="3.20.20.140:FF:000001">
    <property type="entry name" value="Dihydropyrimidinase like 3"/>
    <property type="match status" value="1"/>
</dbReference>
<dbReference type="AlphaFoldDB" id="A0A1Y3AYG7"/>
<dbReference type="InterPro" id="IPR006680">
    <property type="entry name" value="Amidohydro-rel"/>
</dbReference>
<comment type="subunit">
    <text evidence="3">Homotetramer.</text>
</comment>
<dbReference type="GO" id="GO:0005829">
    <property type="term" value="C:cytosol"/>
    <property type="evidence" value="ECO:0007669"/>
    <property type="project" value="TreeGrafter"/>
</dbReference>
<protein>
    <recommendedName>
        <fullName evidence="8">dihydropyrimidinase</fullName>
        <ecNumber evidence="8">3.5.2.2</ecNumber>
    </recommendedName>
</protein>
<comment type="cofactor">
    <cofactor evidence="1">
        <name>Zn(2+)</name>
        <dbReference type="ChEBI" id="CHEBI:29105"/>
    </cofactor>
</comment>
<keyword evidence="6" id="KW-0862">Zinc</keyword>
<dbReference type="InterPro" id="IPR050378">
    <property type="entry name" value="Metallo-dep_Hydrolases_sf"/>
</dbReference>
<dbReference type="OrthoDB" id="10258955at2759"/>
<evidence type="ECO:0000256" key="9">
    <source>
        <dbReference type="PIRSR" id="PIRSR611778-50"/>
    </source>
</evidence>
<evidence type="ECO:0000256" key="5">
    <source>
        <dbReference type="ARBA" id="ARBA00022801"/>
    </source>
</evidence>
<evidence type="ECO:0000256" key="10">
    <source>
        <dbReference type="SAM" id="MobiDB-lite"/>
    </source>
</evidence>
<dbReference type="Proteomes" id="UP000194236">
    <property type="component" value="Unassembled WGS sequence"/>
</dbReference>
<dbReference type="Pfam" id="PF01979">
    <property type="entry name" value="Amidohydro_1"/>
    <property type="match status" value="1"/>
</dbReference>
<reference evidence="12 13" key="1">
    <citation type="submission" date="2017-03" db="EMBL/GenBank/DDBJ databases">
        <title>Genome Survey of Euroglyphus maynei.</title>
        <authorList>
            <person name="Arlian L.G."/>
            <person name="Morgan M.S."/>
            <person name="Rider S.D."/>
        </authorList>
    </citation>
    <scope>NUCLEOTIDE SEQUENCE [LARGE SCALE GENOMIC DNA]</scope>
    <source>
        <strain evidence="12">Arlian Lab</strain>
        <tissue evidence="12">Whole body</tissue>
    </source>
</reference>
<feature type="compositionally biased region" description="Pro residues" evidence="10">
    <location>
        <begin position="558"/>
        <end position="570"/>
    </location>
</feature>
<feature type="region of interest" description="Disordered" evidence="10">
    <location>
        <begin position="526"/>
        <end position="574"/>
    </location>
</feature>
<organism evidence="12 13">
    <name type="scientific">Euroglyphus maynei</name>
    <name type="common">Mayne's house dust mite</name>
    <dbReference type="NCBI Taxonomy" id="6958"/>
    <lineage>
        <taxon>Eukaryota</taxon>
        <taxon>Metazoa</taxon>
        <taxon>Ecdysozoa</taxon>
        <taxon>Arthropoda</taxon>
        <taxon>Chelicerata</taxon>
        <taxon>Arachnida</taxon>
        <taxon>Acari</taxon>
        <taxon>Acariformes</taxon>
        <taxon>Sarcoptiformes</taxon>
        <taxon>Astigmata</taxon>
        <taxon>Psoroptidia</taxon>
        <taxon>Analgoidea</taxon>
        <taxon>Pyroglyphidae</taxon>
        <taxon>Pyroglyphinae</taxon>
        <taxon>Euroglyphus</taxon>
    </lineage>
</organism>
<dbReference type="PANTHER" id="PTHR11647:SF1">
    <property type="entry name" value="COLLAPSIN RESPONSE MEDIATOR PROTEIN"/>
    <property type="match status" value="1"/>
</dbReference>
<dbReference type="EC" id="3.5.2.2" evidence="8"/>
<dbReference type="Gene3D" id="2.30.40.10">
    <property type="entry name" value="Urease, subunit C, domain 1"/>
    <property type="match status" value="1"/>
</dbReference>
<accession>A0A1Y3AYG7</accession>
<dbReference type="PANTHER" id="PTHR11647">
    <property type="entry name" value="HYDRANTOINASE/DIHYDROPYRIMIDINASE FAMILY MEMBER"/>
    <property type="match status" value="1"/>
</dbReference>
<keyword evidence="5" id="KW-0378">Hydrolase</keyword>
<evidence type="ECO:0000256" key="4">
    <source>
        <dbReference type="ARBA" id="ARBA00022723"/>
    </source>
</evidence>
<comment type="PTM">
    <text evidence="9">Carbamylation allows a single lysine to coordinate two divalent metal cations.</text>
</comment>
<comment type="similarity">
    <text evidence="2">Belongs to the metallo-dependent hydrolases superfamily. Hydantoinase/dihydropyrimidinase family.</text>
</comment>
<dbReference type="SUPFAM" id="SSF51338">
    <property type="entry name" value="Composite domain of metallo-dependent hydrolases"/>
    <property type="match status" value="1"/>
</dbReference>
<evidence type="ECO:0000313" key="12">
    <source>
        <dbReference type="EMBL" id="OTF73559.1"/>
    </source>
</evidence>
<sequence length="636" mass="69447">MATSTAAAIISGAAASTPSQTTTTTTNGNVSSKKIPIHLQSSQNRILIKNGRLVNDDAIFKADIYVEDGIIKDIGPHLIVPGGVRTIDANGFYVLPGGIDTHTHLNATFMGAKSADDFYSGTRAALAGGTTTIMDFVMTEKGQSLIEAFKRYRSQSDGVACCDFAFRIVIPEYVKGKTDVEMDTLVRECGINSFKVFMAYKDMLMLRDEDLINVLNKCRQLGALPTVHAENGDIIDYNVRKLKNLGITGPEGHLQSRPEEVEAEAVHRITTLANQVNCPVYIVHVNSKSAADAVAEARKRGCLVYGEPITAGIGTDGTHHFNKNWQHAAGHVMSPPLRPDRSTSEHLINMLASGQLQTIGSDHCVFKAADKARGMKDFSLIPNGVNGVEERLMILWERAVRAGKLDPRQFVAVTSTNAAKIFNLYPRKGRLAKGSDADLVIWGPKPHVISVENHNSNADFNIFEGTQVSFGPLVVISNGRVVLDENGLHVVQGSGRFLPCAPNSSFLWHSIRERERMLPIRIDRDGKDDKEEQQQSNQQQPFSVPRTPPTAAQNGNTPPIPMVPGTPPQFPQMTEPVYTKENMATPNFYKGITRSGVRNLQDSSFNLSGAQIDDDKINKTAIRVQNPPGGRSSGIW</sequence>
<dbReference type="InterPro" id="IPR032466">
    <property type="entry name" value="Metal_Hydrolase"/>
</dbReference>
<evidence type="ECO:0000256" key="3">
    <source>
        <dbReference type="ARBA" id="ARBA00011881"/>
    </source>
</evidence>
<evidence type="ECO:0000256" key="8">
    <source>
        <dbReference type="ARBA" id="ARBA00039113"/>
    </source>
</evidence>
<dbReference type="Gene3D" id="3.20.20.140">
    <property type="entry name" value="Metal-dependent hydrolases"/>
    <property type="match status" value="1"/>
</dbReference>
<dbReference type="CDD" id="cd01314">
    <property type="entry name" value="D-HYD"/>
    <property type="match status" value="1"/>
</dbReference>
<evidence type="ECO:0000256" key="2">
    <source>
        <dbReference type="ARBA" id="ARBA00008829"/>
    </source>
</evidence>
<evidence type="ECO:0000259" key="11">
    <source>
        <dbReference type="Pfam" id="PF01979"/>
    </source>
</evidence>
<evidence type="ECO:0000313" key="13">
    <source>
        <dbReference type="Proteomes" id="UP000194236"/>
    </source>
</evidence>
<evidence type="ECO:0000256" key="7">
    <source>
        <dbReference type="ARBA" id="ARBA00036696"/>
    </source>
</evidence>
<dbReference type="EMBL" id="MUJZ01051066">
    <property type="protein sequence ID" value="OTF73559.1"/>
    <property type="molecule type" value="Genomic_DNA"/>
</dbReference>
<keyword evidence="4" id="KW-0479">Metal-binding</keyword>
<dbReference type="InterPro" id="IPR011059">
    <property type="entry name" value="Metal-dep_hydrolase_composite"/>
</dbReference>
<proteinExistence type="inferred from homology"/>
<dbReference type="GO" id="GO:0046872">
    <property type="term" value="F:metal ion binding"/>
    <property type="evidence" value="ECO:0007669"/>
    <property type="project" value="UniProtKB-KW"/>
</dbReference>
<dbReference type="GO" id="GO:0006208">
    <property type="term" value="P:pyrimidine nucleobase catabolic process"/>
    <property type="evidence" value="ECO:0007669"/>
    <property type="project" value="TreeGrafter"/>
</dbReference>
<comment type="catalytic activity">
    <reaction evidence="7">
        <text>5,6-dihydrouracil + H2O = 3-(carbamoylamino)propanoate + H(+)</text>
        <dbReference type="Rhea" id="RHEA:16121"/>
        <dbReference type="ChEBI" id="CHEBI:11892"/>
        <dbReference type="ChEBI" id="CHEBI:15377"/>
        <dbReference type="ChEBI" id="CHEBI:15378"/>
        <dbReference type="ChEBI" id="CHEBI:15901"/>
        <dbReference type="EC" id="3.5.2.2"/>
    </reaction>
</comment>
<dbReference type="GO" id="GO:0004157">
    <property type="term" value="F:dihydropyrimidinase activity"/>
    <property type="evidence" value="ECO:0007669"/>
    <property type="project" value="UniProtKB-EC"/>
</dbReference>
<dbReference type="SUPFAM" id="SSF51556">
    <property type="entry name" value="Metallo-dependent hydrolases"/>
    <property type="match status" value="1"/>
</dbReference>